<evidence type="ECO:0000313" key="2">
    <source>
        <dbReference type="EMBL" id="MBD3586223.1"/>
    </source>
</evidence>
<gene>
    <name evidence="2" type="ORF">HHX48_10770</name>
</gene>
<evidence type="ECO:0000313" key="3">
    <source>
        <dbReference type="Proteomes" id="UP000624419"/>
    </source>
</evidence>
<keyword evidence="1" id="KW-0472">Membrane</keyword>
<keyword evidence="1" id="KW-1133">Transmembrane helix</keyword>
<dbReference type="EMBL" id="JABBXD010000005">
    <property type="protein sequence ID" value="MBD3586223.1"/>
    <property type="molecule type" value="Genomic_DNA"/>
</dbReference>
<accession>A0ABR8LKX7</accession>
<keyword evidence="3" id="KW-1185">Reference proteome</keyword>
<evidence type="ECO:0000256" key="1">
    <source>
        <dbReference type="SAM" id="Phobius"/>
    </source>
</evidence>
<feature type="transmembrane region" description="Helical" evidence="1">
    <location>
        <begin position="45"/>
        <end position="72"/>
    </location>
</feature>
<proteinExistence type="predicted"/>
<sequence length="74" mass="8596">MTQRIIFSFLMSLVLSFLMSAWVTYLNLGFVDAFLQRWMQAWLKAWPAAAIISFVFGPAVNRTSLLLTRLVIRR</sequence>
<dbReference type="Pfam" id="PF11391">
    <property type="entry name" value="DUF2798"/>
    <property type="match status" value="1"/>
</dbReference>
<protein>
    <submittedName>
        <fullName evidence="2">DUF2798 domain-containing protein</fullName>
    </submittedName>
</protein>
<comment type="caution">
    <text evidence="2">The sequence shown here is derived from an EMBL/GenBank/DDBJ whole genome shotgun (WGS) entry which is preliminary data.</text>
</comment>
<name>A0ABR8LKX7_9ALTE</name>
<reference evidence="2 3" key="1">
    <citation type="submission" date="2020-04" db="EMBL/GenBank/DDBJ databases">
        <title>Salinimonas sp. HHU 13199.</title>
        <authorList>
            <person name="Cui X."/>
            <person name="Zhang D."/>
        </authorList>
    </citation>
    <scope>NUCLEOTIDE SEQUENCE [LARGE SCALE GENOMIC DNA]</scope>
    <source>
        <strain evidence="2 3">HHU 13199</strain>
    </source>
</reference>
<dbReference type="Proteomes" id="UP000624419">
    <property type="component" value="Unassembled WGS sequence"/>
</dbReference>
<feature type="transmembrane region" description="Helical" evidence="1">
    <location>
        <begin position="5"/>
        <end position="25"/>
    </location>
</feature>
<keyword evidence="1" id="KW-0812">Transmembrane</keyword>
<organism evidence="2 3">
    <name type="scientific">Salinimonas profundi</name>
    <dbReference type="NCBI Taxonomy" id="2729140"/>
    <lineage>
        <taxon>Bacteria</taxon>
        <taxon>Pseudomonadati</taxon>
        <taxon>Pseudomonadota</taxon>
        <taxon>Gammaproteobacteria</taxon>
        <taxon>Alteromonadales</taxon>
        <taxon>Alteromonadaceae</taxon>
        <taxon>Alteromonas/Salinimonas group</taxon>
        <taxon>Salinimonas</taxon>
    </lineage>
</organism>
<dbReference type="InterPro" id="IPR021529">
    <property type="entry name" value="DUF2798"/>
</dbReference>